<accession>A0AC58N028</accession>
<dbReference type="Proteomes" id="UP001732720">
    <property type="component" value="Chromosome 7"/>
</dbReference>
<protein>
    <submittedName>
        <fullName evidence="2">Ankyrin-3 isoform X10</fullName>
    </submittedName>
</protein>
<keyword evidence="1" id="KW-1185">Reference proteome</keyword>
<proteinExistence type="predicted"/>
<gene>
    <name evidence="2" type="primary">Ank3</name>
</gene>
<sequence length="1875" mass="205846">MAHAASQLKKNRDLEINAEEETEKKRKHRKRSRDRKKKSDANASYLRAARAGHLEKALDYIKNGVDINICNQNGLNALHLASKEGHVEVVSELLQREANVDAATKKGNTALHIASLAGQAEVVKVLVTNGANVNAQSQNGFTPLYMAAQENHLEVVKFLLDKGASQSLATEDGFTPLAVALQQGHDQVVSLLLENDTKGKVRLPALHIAARKDDTKAAALLLQNDNNADVESKSGFTPLHIAAHYGNINVATLLLNRAAAVDFTARNDITPLHVASKRGNANMVKLLLDRGAKIDAKTRDGLTPLHCGARSGHEQVVEMLLDRAAPILSKTKNGLSPLHMATQGDHLNCVQLLLQHNVPVDDVTNDYLTALHVAAHCGHYKVAKVLLDKKANPNAKALNGFTPLHIACKKNRIKVMELLLKHGASIQAVTESGLTPIHVAAFMGHVNIVSQLMHHGASPNTTNVRGETALHMAARSGQAEVVRYLVQDGAQVEAKAKDDQTPLHISARLGKADIVQQLLQQGASPNAATTSGYTPLHLSAREGHEDVAAFLLDHGASLSITTKKGFTPLHVAAKYGKLEVANLLLQKSASPDAAGKSGLTPLHVAAHYDNQKVALLLLDQGASPHAAAKNGYTPLHIAAKKNQMDIATTLLEYGADANAVTRQGIASVHLAAQEGHVDMVSLLLSRNANVNLSNKSGLTPLHLAAQEDRVNVAEVLVNQGAHVDAQTKMGYTPLHVGCHYGNIKIVNFLLQHSAKVNAKTKNGYTPLHQAAQQGHTHIINVLLQNNASPSELTANGNTALAIARRLGYISVVDTLKVVTEETVTTTNITEKHKMNVPETMNEVLDMSDDEVHKANAPEMLSDGEYISDIEEGDRCTWYKIPKVQEFTVKSEDAMTGDTDKYLGPQDLKELGDDSLPAEGYMGFSLGARSASLRSFSSDRSYTLNRSSYARDSMMIEELLVPSKEQHLTFTREFDSDSLRHYSWAADTLDNVNLVSSPVHSGFLVSFMVDARGGSMRGSRHHGMRIIIPPRKCTAPTRITCRLVKRHKLANPPPMVEGEGLASRLVEMGPAGAQFLGPVIVEIPHFGSMRGKERELIVLRSENGETWKEHQFDNKNEDLAELLNGMDEELDSPEELGKKRICRIITKDFPQYFAVVSRIKQESNQIGPEGGILRSTTVPLVQASFPEGALTKRIRVGLQAQPVPDETVKKSLGNKATFSPIVTVEPRRRKFHKPITMTIPVPPPSGEGVSNGYKGDTTPNLRLLCSITGGTSPAQWEDITGTTPLTFIKDCVSFTTNVSARFWLADCHQVLETVGLATQLYRELICVPYMAKFVVFAKMNDPVESSLRCFCMTDDKVDKTLEQQENFEEVARSKDIEVLEGKPIYVDCYGNLAPLTKGGQQLVFNFYAFKENRLPFSIKIRDTSQEPCGRLSFLKEPKTTKGLPQTAVCNLNITLPAHKKTEKADRRQSFASLALRKRYSYLTEPGMSPQSPCERTDIRMAIVADHLGLSWTELARELNFSVDEINQIRVENPNSLISQSFMLLKKWVTRDGKNATTDALTSVLTKINRIDIVTLLEGPIFDYGNISGTRSFADENNVFHDTVDGWQNETSSGNLESPAQARRITGGLLDRLDDSPDQCRDSITSYLKGEPGKFEANGSHPEVTPEAKTKSYFPESQNDVGKQSAKESLRPKTHISCRAEEPASSLAAYQKSGEETSKLVIEEIKPCVPVNMKKMSRTSPADGKPRLNLHEEEGSSGSEPKVKSPGAALTRMTTCCYKDLRNSESDSSSEEERRVTTRVVRRRLIIKGKEAKTIPGESVTEEQFTDEEGNLITRKITRKVIRRIIPQERKQDEVQGEGCKVKTRKEIRHVEKKSHS</sequence>
<dbReference type="RefSeq" id="XP_073935021.1">
    <property type="nucleotide sequence ID" value="XM_074078920.1"/>
</dbReference>
<reference evidence="2" key="1">
    <citation type="submission" date="2025-08" db="UniProtKB">
        <authorList>
            <consortium name="RefSeq"/>
        </authorList>
    </citation>
    <scope>IDENTIFICATION</scope>
</reference>
<name>A0AC58N028_CASCN</name>
<organism evidence="1 2">
    <name type="scientific">Castor canadensis</name>
    <name type="common">American beaver</name>
    <dbReference type="NCBI Taxonomy" id="51338"/>
    <lineage>
        <taxon>Eukaryota</taxon>
        <taxon>Metazoa</taxon>
        <taxon>Chordata</taxon>
        <taxon>Craniata</taxon>
        <taxon>Vertebrata</taxon>
        <taxon>Euteleostomi</taxon>
        <taxon>Mammalia</taxon>
        <taxon>Eutheria</taxon>
        <taxon>Euarchontoglires</taxon>
        <taxon>Glires</taxon>
        <taxon>Rodentia</taxon>
        <taxon>Castorimorpha</taxon>
        <taxon>Castoridae</taxon>
        <taxon>Castor</taxon>
    </lineage>
</organism>
<evidence type="ECO:0000313" key="2">
    <source>
        <dbReference type="RefSeq" id="XP_073935021.1"/>
    </source>
</evidence>
<evidence type="ECO:0000313" key="1">
    <source>
        <dbReference type="Proteomes" id="UP001732720"/>
    </source>
</evidence>